<accession>A0A8H7HPK7</accession>
<dbReference type="PANTHER" id="PTHR43900:SF3">
    <property type="entry name" value="GLUTATHIONE S-TRANSFERASE RHO"/>
    <property type="match status" value="1"/>
</dbReference>
<evidence type="ECO:0000313" key="4">
    <source>
        <dbReference type="EMBL" id="KAF8698257.1"/>
    </source>
</evidence>
<evidence type="ECO:0000256" key="1">
    <source>
        <dbReference type="ARBA" id="ARBA00012452"/>
    </source>
</evidence>
<organism evidence="4 5">
    <name type="scientific">Rhizoctonia solani</name>
    <dbReference type="NCBI Taxonomy" id="456999"/>
    <lineage>
        <taxon>Eukaryota</taxon>
        <taxon>Fungi</taxon>
        <taxon>Dikarya</taxon>
        <taxon>Basidiomycota</taxon>
        <taxon>Agaricomycotina</taxon>
        <taxon>Agaricomycetes</taxon>
        <taxon>Cantharellales</taxon>
        <taxon>Ceratobasidiaceae</taxon>
        <taxon>Rhizoctonia</taxon>
    </lineage>
</organism>
<evidence type="ECO:0000259" key="3">
    <source>
        <dbReference type="PROSITE" id="PS50404"/>
    </source>
</evidence>
<dbReference type="EC" id="2.5.1.18" evidence="1"/>
<dbReference type="Pfam" id="PF02798">
    <property type="entry name" value="GST_N"/>
    <property type="match status" value="1"/>
</dbReference>
<dbReference type="SMR" id="A0A8H7HPK7"/>
<dbReference type="AlphaFoldDB" id="A0A8H7HPK7"/>
<name>A0A8H7HPK7_9AGAM</name>
<proteinExistence type="predicted"/>
<dbReference type="GO" id="GO:0004364">
    <property type="term" value="F:glutathione transferase activity"/>
    <property type="evidence" value="ECO:0007669"/>
    <property type="project" value="UniProtKB-EC"/>
</dbReference>
<gene>
    <name evidence="4" type="ORF">RHS03_07675</name>
</gene>
<dbReference type="InterPro" id="IPR036249">
    <property type="entry name" value="Thioredoxin-like_sf"/>
</dbReference>
<dbReference type="InterPro" id="IPR040079">
    <property type="entry name" value="Glutathione_S-Trfase"/>
</dbReference>
<dbReference type="GO" id="GO:0005737">
    <property type="term" value="C:cytoplasm"/>
    <property type="evidence" value="ECO:0007669"/>
    <property type="project" value="TreeGrafter"/>
</dbReference>
<dbReference type="Proteomes" id="UP000602905">
    <property type="component" value="Unassembled WGS sequence"/>
</dbReference>
<keyword evidence="2" id="KW-0808">Transferase</keyword>
<dbReference type="SFLD" id="SFLDS00019">
    <property type="entry name" value="Glutathione_Transferase_(cytos"/>
    <property type="match status" value="1"/>
</dbReference>
<evidence type="ECO:0000313" key="5">
    <source>
        <dbReference type="Proteomes" id="UP000602905"/>
    </source>
</evidence>
<dbReference type="GO" id="GO:0006749">
    <property type="term" value="P:glutathione metabolic process"/>
    <property type="evidence" value="ECO:0007669"/>
    <property type="project" value="TreeGrafter"/>
</dbReference>
<dbReference type="SUPFAM" id="SSF52833">
    <property type="entry name" value="Thioredoxin-like"/>
    <property type="match status" value="1"/>
</dbReference>
<reference evidence="4" key="1">
    <citation type="submission" date="2020-09" db="EMBL/GenBank/DDBJ databases">
        <title>Comparative genome analyses of four rice-infecting Rhizoctonia solani isolates reveal extensive enrichment of homogalacturonan modification genes.</title>
        <authorList>
            <person name="Lee D.-Y."/>
            <person name="Jeon J."/>
            <person name="Kim K.-T."/>
            <person name="Cheong K."/>
            <person name="Song H."/>
            <person name="Choi G."/>
            <person name="Ko J."/>
            <person name="Opiyo S.O."/>
            <person name="Zuo S."/>
            <person name="Madhav S."/>
            <person name="Lee Y.-H."/>
            <person name="Wang G.-L."/>
        </authorList>
    </citation>
    <scope>NUCLEOTIDE SEQUENCE</scope>
    <source>
        <strain evidence="4">AG1-IA WGL</strain>
    </source>
</reference>
<dbReference type="GO" id="GO:0043295">
    <property type="term" value="F:glutathione binding"/>
    <property type="evidence" value="ECO:0007669"/>
    <property type="project" value="TreeGrafter"/>
</dbReference>
<sequence>MSSVQIYGHISPSTQCVMAVCNLPGVQYDFAEVDLMNGEHKTPEFIHKRNPFGAIPVVVDNDGTRLFESRAISRYLVAKYAKGSELLPDPKDEHAYGRFEQAASIEYSSFDPYAGELVFQHFSPSEILIVKAQWLLKYTYYRMIGIEPDEKQVKK</sequence>
<feature type="non-terminal residue" evidence="4">
    <location>
        <position position="155"/>
    </location>
</feature>
<dbReference type="OrthoDB" id="249703at2759"/>
<dbReference type="Gene3D" id="1.20.1050.130">
    <property type="match status" value="1"/>
</dbReference>
<dbReference type="PROSITE" id="PS50404">
    <property type="entry name" value="GST_NTER"/>
    <property type="match status" value="1"/>
</dbReference>
<comment type="caution">
    <text evidence="4">The sequence shown here is derived from an EMBL/GenBank/DDBJ whole genome shotgun (WGS) entry which is preliminary data.</text>
</comment>
<evidence type="ECO:0000256" key="2">
    <source>
        <dbReference type="ARBA" id="ARBA00022679"/>
    </source>
</evidence>
<protein>
    <recommendedName>
        <fullName evidence="1">glutathione transferase</fullName>
        <ecNumber evidence="1">2.5.1.18</ecNumber>
    </recommendedName>
</protein>
<dbReference type="EMBL" id="JACYCD010000265">
    <property type="protein sequence ID" value="KAF8698257.1"/>
    <property type="molecule type" value="Genomic_DNA"/>
</dbReference>
<dbReference type="InterPro" id="IPR004045">
    <property type="entry name" value="Glutathione_S-Trfase_N"/>
</dbReference>
<feature type="domain" description="GST N-terminal" evidence="3">
    <location>
        <begin position="1"/>
        <end position="84"/>
    </location>
</feature>
<dbReference type="PANTHER" id="PTHR43900">
    <property type="entry name" value="GLUTATHIONE S-TRANSFERASE RHO"/>
    <property type="match status" value="1"/>
</dbReference>